<dbReference type="AlphaFoldDB" id="A0A1Z5JUA4"/>
<dbReference type="InParanoid" id="A0A1Z5JUA4"/>
<evidence type="ECO:0000256" key="7">
    <source>
        <dbReference type="ARBA" id="ARBA00022989"/>
    </source>
</evidence>
<dbReference type="PANTHER" id="PTHR13416">
    <property type="match status" value="1"/>
</dbReference>
<dbReference type="OrthoDB" id="410725at2759"/>
<gene>
    <name evidence="11" type="ORF">FisN_18Lh049</name>
</gene>
<sequence>MARMFPGSVHQSFGNQALIFAVRAGAGMLVLVSALCLLIWNEVNVVAQHQSLDSGKRHTVSFGVTMMNEIDPSREGTPVHITGDAVAIKSAHDIVLGVTPSQALRLARHVEMYQWIEEVSSSSNDAGGTVFTYTQGWQTMLHPSDEFHDPEGHENPTAMLFTSEQFVATPIQLGAYVLSNNDAIIQKFNWFEDMEEGVSVEHIPNETIRNRMQVYGSNGFYYGDDPSSPQVGDLRITYQIVTSPQTVSIIAAQVGNTLAPYQTFRSGYPILLFERGSLSAFDMYDNAQGTIIFQAWKNRMVGILITFSALLILAQPFLFVGTCIPLVRVIIGTADPCVMLPIALMIEVVVIAITWLAYQPFLGLMLLAIVVGYFNNRLQEARNAPTSEGYVVGNADESEAEEDEVEMPGLFKG</sequence>
<feature type="transmembrane region" description="Helical" evidence="10">
    <location>
        <begin position="20"/>
        <end position="40"/>
    </location>
</feature>
<evidence type="ECO:0000256" key="10">
    <source>
        <dbReference type="SAM" id="Phobius"/>
    </source>
</evidence>
<comment type="subcellular location">
    <subcellularLocation>
        <location evidence="1">Endomembrane system</location>
        <topology evidence="1">Multi-pass membrane protein</topology>
    </subcellularLocation>
    <subcellularLocation>
        <location evidence="3">Endoplasmic reticulum membrane</location>
    </subcellularLocation>
    <subcellularLocation>
        <location evidence="2">Nucleus envelope</location>
    </subcellularLocation>
</comment>
<evidence type="ECO:0008006" key="13">
    <source>
        <dbReference type="Google" id="ProtNLM"/>
    </source>
</evidence>
<reference evidence="11 12" key="1">
    <citation type="journal article" date="2015" name="Plant Cell">
        <title>Oil accumulation by the oleaginous diatom Fistulifera solaris as revealed by the genome and transcriptome.</title>
        <authorList>
            <person name="Tanaka T."/>
            <person name="Maeda Y."/>
            <person name="Veluchamy A."/>
            <person name="Tanaka M."/>
            <person name="Abida H."/>
            <person name="Marechal E."/>
            <person name="Bowler C."/>
            <person name="Muto M."/>
            <person name="Sunaga Y."/>
            <person name="Tanaka M."/>
            <person name="Yoshino T."/>
            <person name="Taniguchi T."/>
            <person name="Fukuda Y."/>
            <person name="Nemoto M."/>
            <person name="Matsumoto M."/>
            <person name="Wong P.S."/>
            <person name="Aburatani S."/>
            <person name="Fujibuchi W."/>
        </authorList>
    </citation>
    <scope>NUCLEOTIDE SEQUENCE [LARGE SCALE GENOMIC DNA]</scope>
    <source>
        <strain evidence="11 12">JPCC DA0580</strain>
    </source>
</reference>
<evidence type="ECO:0000256" key="9">
    <source>
        <dbReference type="ARBA" id="ARBA00023242"/>
    </source>
</evidence>
<evidence type="ECO:0000313" key="12">
    <source>
        <dbReference type="Proteomes" id="UP000198406"/>
    </source>
</evidence>
<feature type="transmembrane region" description="Helical" evidence="10">
    <location>
        <begin position="343"/>
        <end position="374"/>
    </location>
</feature>
<dbReference type="EMBL" id="BDSP01000118">
    <property type="protein sequence ID" value="GAX17607.1"/>
    <property type="molecule type" value="Genomic_DNA"/>
</dbReference>
<dbReference type="InterPro" id="IPR012430">
    <property type="entry name" value="TMEM43_fam"/>
</dbReference>
<dbReference type="GO" id="GO:0006629">
    <property type="term" value="P:lipid metabolic process"/>
    <property type="evidence" value="ECO:0007669"/>
    <property type="project" value="TreeGrafter"/>
</dbReference>
<proteinExistence type="inferred from homology"/>
<dbReference type="GO" id="GO:0071763">
    <property type="term" value="P:nuclear membrane organization"/>
    <property type="evidence" value="ECO:0007669"/>
    <property type="project" value="TreeGrafter"/>
</dbReference>
<name>A0A1Z5JUA4_FISSO</name>
<feature type="transmembrane region" description="Helical" evidence="10">
    <location>
        <begin position="301"/>
        <end position="331"/>
    </location>
</feature>
<dbReference type="Proteomes" id="UP000198406">
    <property type="component" value="Unassembled WGS sequence"/>
</dbReference>
<evidence type="ECO:0000256" key="5">
    <source>
        <dbReference type="ARBA" id="ARBA00022692"/>
    </source>
</evidence>
<keyword evidence="5 10" id="KW-0812">Transmembrane</keyword>
<accession>A0A1Z5JUA4</accession>
<dbReference type="PANTHER" id="PTHR13416:SF2">
    <property type="entry name" value="TRANSMEMBRANE PROTEIN 43"/>
    <property type="match status" value="1"/>
</dbReference>
<evidence type="ECO:0000256" key="1">
    <source>
        <dbReference type="ARBA" id="ARBA00004127"/>
    </source>
</evidence>
<keyword evidence="6" id="KW-0256">Endoplasmic reticulum</keyword>
<keyword evidence="8 10" id="KW-0472">Membrane</keyword>
<dbReference type="GO" id="GO:0005789">
    <property type="term" value="C:endoplasmic reticulum membrane"/>
    <property type="evidence" value="ECO:0007669"/>
    <property type="project" value="UniProtKB-SubCell"/>
</dbReference>
<evidence type="ECO:0000256" key="8">
    <source>
        <dbReference type="ARBA" id="ARBA00023136"/>
    </source>
</evidence>
<keyword evidence="12" id="KW-1185">Reference proteome</keyword>
<evidence type="ECO:0000256" key="4">
    <source>
        <dbReference type="ARBA" id="ARBA00006627"/>
    </source>
</evidence>
<protein>
    <recommendedName>
        <fullName evidence="13">Transmembrane protein 43</fullName>
    </recommendedName>
</protein>
<dbReference type="GO" id="GO:0005637">
    <property type="term" value="C:nuclear inner membrane"/>
    <property type="evidence" value="ECO:0007669"/>
    <property type="project" value="TreeGrafter"/>
</dbReference>
<comment type="caution">
    <text evidence="11">The sequence shown here is derived from an EMBL/GenBank/DDBJ whole genome shotgun (WGS) entry which is preliminary data.</text>
</comment>
<dbReference type="Pfam" id="PF07787">
    <property type="entry name" value="TMEM43"/>
    <property type="match status" value="1"/>
</dbReference>
<evidence type="ECO:0000256" key="6">
    <source>
        <dbReference type="ARBA" id="ARBA00022824"/>
    </source>
</evidence>
<organism evidence="11 12">
    <name type="scientific">Fistulifera solaris</name>
    <name type="common">Oleaginous diatom</name>
    <dbReference type="NCBI Taxonomy" id="1519565"/>
    <lineage>
        <taxon>Eukaryota</taxon>
        <taxon>Sar</taxon>
        <taxon>Stramenopiles</taxon>
        <taxon>Ochrophyta</taxon>
        <taxon>Bacillariophyta</taxon>
        <taxon>Bacillariophyceae</taxon>
        <taxon>Bacillariophycidae</taxon>
        <taxon>Naviculales</taxon>
        <taxon>Naviculaceae</taxon>
        <taxon>Fistulifera</taxon>
    </lineage>
</organism>
<keyword evidence="7 10" id="KW-1133">Transmembrane helix</keyword>
<evidence type="ECO:0000256" key="3">
    <source>
        <dbReference type="ARBA" id="ARBA00004586"/>
    </source>
</evidence>
<keyword evidence="9" id="KW-0539">Nucleus</keyword>
<evidence type="ECO:0000256" key="2">
    <source>
        <dbReference type="ARBA" id="ARBA00004259"/>
    </source>
</evidence>
<comment type="similarity">
    <text evidence="4">Belongs to the TMEM43 family.</text>
</comment>
<evidence type="ECO:0000313" key="11">
    <source>
        <dbReference type="EMBL" id="GAX17607.1"/>
    </source>
</evidence>